<protein>
    <submittedName>
        <fullName evidence="1">Uncharacterized protein</fullName>
    </submittedName>
</protein>
<accession>A0ABS1HDZ4</accession>
<name>A0ABS1HDZ4_9BACT</name>
<gene>
    <name evidence="1" type="ORF">JIV24_00785</name>
</gene>
<organism evidence="1 2">
    <name type="scientific">Carboxylicivirga marina</name>
    <dbReference type="NCBI Taxonomy" id="2800988"/>
    <lineage>
        <taxon>Bacteria</taxon>
        <taxon>Pseudomonadati</taxon>
        <taxon>Bacteroidota</taxon>
        <taxon>Bacteroidia</taxon>
        <taxon>Marinilabiliales</taxon>
        <taxon>Marinilabiliaceae</taxon>
        <taxon>Carboxylicivirga</taxon>
    </lineage>
</organism>
<comment type="caution">
    <text evidence="1">The sequence shown here is derived from an EMBL/GenBank/DDBJ whole genome shotgun (WGS) entry which is preliminary data.</text>
</comment>
<dbReference type="Proteomes" id="UP000605676">
    <property type="component" value="Unassembled WGS sequence"/>
</dbReference>
<proteinExistence type="predicted"/>
<evidence type="ECO:0000313" key="1">
    <source>
        <dbReference type="EMBL" id="MBK3515855.1"/>
    </source>
</evidence>
<reference evidence="1 2" key="1">
    <citation type="submission" date="2021-01" db="EMBL/GenBank/DDBJ databases">
        <title>Carboxyliciviraga sp.nov., isolated from coastal sediments.</title>
        <authorList>
            <person name="Lu D."/>
            <person name="Zhang T."/>
        </authorList>
    </citation>
    <scope>NUCLEOTIDE SEQUENCE [LARGE SCALE GENOMIC DNA]</scope>
    <source>
        <strain evidence="1 2">N1Y132</strain>
    </source>
</reference>
<evidence type="ECO:0000313" key="2">
    <source>
        <dbReference type="Proteomes" id="UP000605676"/>
    </source>
</evidence>
<sequence>MDLLNKHTFHIPVLGLGYTLDTPINVAPYGISSVISLVDDSLMEQMREFYCNKFDLPFKAISEKAEDFRAKRITSYLNMVDDIVSNKVADLKKTAYEKSEELEKYFDMLPDFASIKEKFNIAEKSRQIKEELGNWIQEHLPIGDIDVNIMTKLDKVNSKNGEELPIEYNDAHAAVRGFANSQLSSSLVLSAGMSPRLYSYLEKFKDFFPDINGQLKKKIILKVSDFRSALVQGKMLAAKGLWVSEYRIESGVNCGGHAFPTNGVLFGPILDEFRTNRDKLLDTCKSVYESALAKKELTAPASTPSIKVTAQGGVGSNEEHNFLMDHYEMDGVGWGTPFMLVPEAVSIDTKTLNLLKEAKEKDLYFSGLSPLGVPFNSIKWASMSEQRLTNAENGKHGMPCTKQFLKYNTEYTEKPICTASTQYKKKKLAELNEQNLPSEAYQTAYDTITEKECLCVGLGVSLLESKNIEVGPTDKVTVCPGPNLAYFSKEASLKEMVDHIYGRINLLDKRPRPHMFTKELGMYLDIFKKRVESFLSNPENNKEKKQLTAFQKNISDGVKYYTDLFQEKKKEVVSEIEQLIGKYPIINKEL</sequence>
<dbReference type="EMBL" id="JAENRR010000001">
    <property type="protein sequence ID" value="MBK3515855.1"/>
    <property type="molecule type" value="Genomic_DNA"/>
</dbReference>
<keyword evidence="2" id="KW-1185">Reference proteome</keyword>
<dbReference type="RefSeq" id="WP_200463082.1">
    <property type="nucleotide sequence ID" value="NZ_JAENRR010000001.1"/>
</dbReference>